<evidence type="ECO:0000313" key="2">
    <source>
        <dbReference type="EMBL" id="AZN72560.1"/>
    </source>
</evidence>
<feature type="region of interest" description="Disordered" evidence="1">
    <location>
        <begin position="1"/>
        <end position="35"/>
    </location>
</feature>
<organism evidence="2 3">
    <name type="scientific">Georhizobium profundi</name>
    <dbReference type="NCBI Taxonomy" id="2341112"/>
    <lineage>
        <taxon>Bacteria</taxon>
        <taxon>Pseudomonadati</taxon>
        <taxon>Pseudomonadota</taxon>
        <taxon>Alphaproteobacteria</taxon>
        <taxon>Hyphomicrobiales</taxon>
        <taxon>Rhizobiaceae</taxon>
        <taxon>Georhizobium</taxon>
    </lineage>
</organism>
<dbReference type="OrthoDB" id="6198191at2"/>
<evidence type="ECO:0000256" key="1">
    <source>
        <dbReference type="SAM" id="MobiDB-lite"/>
    </source>
</evidence>
<dbReference type="RefSeq" id="WP_126010882.1">
    <property type="nucleotide sequence ID" value="NZ_CP032509.1"/>
</dbReference>
<dbReference type="Proteomes" id="UP000268192">
    <property type="component" value="Chromosome"/>
</dbReference>
<dbReference type="AlphaFoldDB" id="A0A3S9B6J1"/>
<dbReference type="KEGG" id="abaw:D5400_15945"/>
<feature type="compositionally biased region" description="Polar residues" evidence="1">
    <location>
        <begin position="26"/>
        <end position="35"/>
    </location>
</feature>
<dbReference type="EMBL" id="CP032509">
    <property type="protein sequence ID" value="AZN72560.1"/>
    <property type="molecule type" value="Genomic_DNA"/>
</dbReference>
<reference evidence="2 3" key="1">
    <citation type="submission" date="2018-09" db="EMBL/GenBank/DDBJ databases">
        <title>Marinorhizobium profundi gen. nov., sp. nov., isolated from a deep-sea sediment sample from the New Britain Trench and proposal of Marinorhizobiaceae fam. nov. in the order Rhizobiales of the class Alphaproteobacteria.</title>
        <authorList>
            <person name="Cao J."/>
        </authorList>
    </citation>
    <scope>NUCLEOTIDE SEQUENCE [LARGE SCALE GENOMIC DNA]</scope>
    <source>
        <strain evidence="2 3">WS11</strain>
    </source>
</reference>
<evidence type="ECO:0000313" key="3">
    <source>
        <dbReference type="Proteomes" id="UP000268192"/>
    </source>
</evidence>
<gene>
    <name evidence="2" type="ORF">D5400_15945</name>
</gene>
<name>A0A3S9B6J1_9HYPH</name>
<accession>A0A3S9B6J1</accession>
<feature type="compositionally biased region" description="Basic and acidic residues" evidence="1">
    <location>
        <begin position="11"/>
        <end position="25"/>
    </location>
</feature>
<protein>
    <submittedName>
        <fullName evidence="2">Uncharacterized protein</fullName>
    </submittedName>
</protein>
<sequence>MTTRLNPITTPRHELRAEKARRNKGETGSATGSRNRSNALAAFIGKKTEIDEMLARLQALSDDHFNCHPDEAGWAMVGTLEHYASLLKRITDSAFGEGEHAR</sequence>
<keyword evidence="3" id="KW-1185">Reference proteome</keyword>
<proteinExistence type="predicted"/>